<comment type="caution">
    <text evidence="2">The sequence shown here is derived from an EMBL/GenBank/DDBJ whole genome shotgun (WGS) entry which is preliminary data.</text>
</comment>
<name>A0AA88JBQ6_FICCA</name>
<evidence type="ECO:0000256" key="1">
    <source>
        <dbReference type="SAM" id="MobiDB-lite"/>
    </source>
</evidence>
<dbReference type="EMBL" id="BTGU01000586">
    <property type="protein sequence ID" value="GMN68284.1"/>
    <property type="molecule type" value="Genomic_DNA"/>
</dbReference>
<accession>A0AA88JBQ6</accession>
<evidence type="ECO:0000313" key="2">
    <source>
        <dbReference type="EMBL" id="GMN68284.1"/>
    </source>
</evidence>
<feature type="compositionally biased region" description="Acidic residues" evidence="1">
    <location>
        <begin position="95"/>
        <end position="115"/>
    </location>
</feature>
<evidence type="ECO:0000313" key="3">
    <source>
        <dbReference type="Proteomes" id="UP001187192"/>
    </source>
</evidence>
<keyword evidence="3" id="KW-1185">Reference proteome</keyword>
<dbReference type="Proteomes" id="UP001187192">
    <property type="component" value="Unassembled WGS sequence"/>
</dbReference>
<protein>
    <submittedName>
        <fullName evidence="2">Uncharacterized protein</fullName>
    </submittedName>
</protein>
<proteinExistence type="predicted"/>
<sequence>MYGVDPAWEVGASHMPGMTLGHMIDDIMEAEIVAPMMQADAFTDDHQAPVDDARLGEPQYEEAEVDMDAEDQDAADIIAAPEDQPEDPPFIDISSGDEEDEEEFEEDRDDQEQGG</sequence>
<feature type="region of interest" description="Disordered" evidence="1">
    <location>
        <begin position="62"/>
        <end position="115"/>
    </location>
</feature>
<gene>
    <name evidence="2" type="ORF">TIFTF001_037341</name>
</gene>
<dbReference type="AlphaFoldDB" id="A0AA88JBQ6"/>
<organism evidence="2 3">
    <name type="scientific">Ficus carica</name>
    <name type="common">Common fig</name>
    <dbReference type="NCBI Taxonomy" id="3494"/>
    <lineage>
        <taxon>Eukaryota</taxon>
        <taxon>Viridiplantae</taxon>
        <taxon>Streptophyta</taxon>
        <taxon>Embryophyta</taxon>
        <taxon>Tracheophyta</taxon>
        <taxon>Spermatophyta</taxon>
        <taxon>Magnoliopsida</taxon>
        <taxon>eudicotyledons</taxon>
        <taxon>Gunneridae</taxon>
        <taxon>Pentapetalae</taxon>
        <taxon>rosids</taxon>
        <taxon>fabids</taxon>
        <taxon>Rosales</taxon>
        <taxon>Moraceae</taxon>
        <taxon>Ficeae</taxon>
        <taxon>Ficus</taxon>
    </lineage>
</organism>
<feature type="compositionally biased region" description="Acidic residues" evidence="1">
    <location>
        <begin position="62"/>
        <end position="74"/>
    </location>
</feature>
<reference evidence="2" key="1">
    <citation type="submission" date="2023-07" db="EMBL/GenBank/DDBJ databases">
        <title>draft genome sequence of fig (Ficus carica).</title>
        <authorList>
            <person name="Takahashi T."/>
            <person name="Nishimura K."/>
        </authorList>
    </citation>
    <scope>NUCLEOTIDE SEQUENCE</scope>
</reference>